<dbReference type="EMBL" id="CM056813">
    <property type="protein sequence ID" value="KAJ8641488.1"/>
    <property type="molecule type" value="Genomic_DNA"/>
</dbReference>
<protein>
    <submittedName>
        <fullName evidence="1">Uncharacterized protein</fullName>
    </submittedName>
</protein>
<gene>
    <name evidence="1" type="ORF">MRB53_018182</name>
</gene>
<reference evidence="1 2" key="1">
    <citation type="journal article" date="2022" name="Hortic Res">
        <title>A haplotype resolved chromosomal level avocado genome allows analysis of novel avocado genes.</title>
        <authorList>
            <person name="Nath O."/>
            <person name="Fletcher S.J."/>
            <person name="Hayward A."/>
            <person name="Shaw L.M."/>
            <person name="Masouleh A.K."/>
            <person name="Furtado A."/>
            <person name="Henry R.J."/>
            <person name="Mitter N."/>
        </authorList>
    </citation>
    <scope>NUCLEOTIDE SEQUENCE [LARGE SCALE GENOMIC DNA]</scope>
    <source>
        <strain evidence="2">cv. Hass</strain>
    </source>
</reference>
<organism evidence="1 2">
    <name type="scientific">Persea americana</name>
    <name type="common">Avocado</name>
    <dbReference type="NCBI Taxonomy" id="3435"/>
    <lineage>
        <taxon>Eukaryota</taxon>
        <taxon>Viridiplantae</taxon>
        <taxon>Streptophyta</taxon>
        <taxon>Embryophyta</taxon>
        <taxon>Tracheophyta</taxon>
        <taxon>Spermatophyta</taxon>
        <taxon>Magnoliopsida</taxon>
        <taxon>Magnoliidae</taxon>
        <taxon>Laurales</taxon>
        <taxon>Lauraceae</taxon>
        <taxon>Persea</taxon>
    </lineage>
</organism>
<sequence length="68" mass="7723">MRSVEALSTRSNGDQYEKGLEDNSSMEVLELMEASEGEMEMSEGRRGRGVKIDEENIVRLDDNHMDSE</sequence>
<dbReference type="Proteomes" id="UP001234297">
    <property type="component" value="Chromosome 5"/>
</dbReference>
<name>A0ACC2M7R6_PERAE</name>
<accession>A0ACC2M7R6</accession>
<proteinExistence type="predicted"/>
<keyword evidence="2" id="KW-1185">Reference proteome</keyword>
<comment type="caution">
    <text evidence="1">The sequence shown here is derived from an EMBL/GenBank/DDBJ whole genome shotgun (WGS) entry which is preliminary data.</text>
</comment>
<evidence type="ECO:0000313" key="2">
    <source>
        <dbReference type="Proteomes" id="UP001234297"/>
    </source>
</evidence>
<evidence type="ECO:0000313" key="1">
    <source>
        <dbReference type="EMBL" id="KAJ8641488.1"/>
    </source>
</evidence>